<protein>
    <recommendedName>
        <fullName evidence="5">Phospholipase/carboxylesterase/thioesterase domain-containing protein</fullName>
    </recommendedName>
</protein>
<dbReference type="InterPro" id="IPR029058">
    <property type="entry name" value="AB_hydrolase_fold"/>
</dbReference>
<dbReference type="Gene3D" id="3.40.50.1820">
    <property type="entry name" value="alpha/beta hydrolase"/>
    <property type="match status" value="1"/>
</dbReference>
<dbReference type="GO" id="GO:0016787">
    <property type="term" value="F:hydrolase activity"/>
    <property type="evidence" value="ECO:0007669"/>
    <property type="project" value="UniProtKB-KW"/>
</dbReference>
<reference evidence="3 4" key="1">
    <citation type="journal article" date="2024" name="Science">
        <title>Giant polyketide synthase enzymes in the biosynthesis of giant marine polyether toxins.</title>
        <authorList>
            <person name="Fallon T.R."/>
            <person name="Shende V.V."/>
            <person name="Wierzbicki I.H."/>
            <person name="Pendleton A.L."/>
            <person name="Watervoot N.F."/>
            <person name="Auber R.P."/>
            <person name="Gonzalez D.J."/>
            <person name="Wisecaver J.H."/>
            <person name="Moore B.S."/>
        </authorList>
    </citation>
    <scope>NUCLEOTIDE SEQUENCE [LARGE SCALE GENOMIC DNA]</scope>
    <source>
        <strain evidence="3 4">12B1</strain>
    </source>
</reference>
<dbReference type="PANTHER" id="PTHR43037:SF5">
    <property type="entry name" value="FERULOYL ESTERASE"/>
    <property type="match status" value="1"/>
</dbReference>
<keyword evidence="2" id="KW-0378">Hydrolase</keyword>
<sequence>MVRRDEIISLQAACFADDVPFDEEELSQWTREEVVAFFESGGTELPRTHLPTRDCSLEASLQTLLTPLLRLSDLISLVGRYGPSSQLGAQLQPLTEQIDAELSRLHELPNVGWDAIELDGYSLKQRLCYAAEQVRLAAMSLLRGETDHDAFVKSMLCHEALYPSWRILPAVSRHFLASAAQDNPRVLERLAAASQRPPGDDGIFHFRNEWGERGGYSVYVPEARDASQPLALVMALHGATGHGRAMLLSWMKACRARADVLLVAPTSRHESTWSLVPEKMEDDFPRLLEIVGAVERRWGPLAHRRFLLTGMSDGGTYTWLCGLRERSVFTHLAPFCPGPAFGFPAIAALLKISEETRTTLSQKPVYMVSGTHDHLFDIATSRKVATALTRAGAQLTFCEKTDMGHTQPREELPVVLDWLLGT</sequence>
<accession>A0AB34JZK8</accession>
<evidence type="ECO:0000313" key="4">
    <source>
        <dbReference type="Proteomes" id="UP001515480"/>
    </source>
</evidence>
<evidence type="ECO:0000256" key="2">
    <source>
        <dbReference type="ARBA" id="ARBA00022801"/>
    </source>
</evidence>
<gene>
    <name evidence="3" type="ORF">AB1Y20_015105</name>
</gene>
<organism evidence="3 4">
    <name type="scientific">Prymnesium parvum</name>
    <name type="common">Toxic golden alga</name>
    <dbReference type="NCBI Taxonomy" id="97485"/>
    <lineage>
        <taxon>Eukaryota</taxon>
        <taxon>Haptista</taxon>
        <taxon>Haptophyta</taxon>
        <taxon>Prymnesiophyceae</taxon>
        <taxon>Prymnesiales</taxon>
        <taxon>Prymnesiaceae</taxon>
        <taxon>Prymnesium</taxon>
    </lineage>
</organism>
<dbReference type="PANTHER" id="PTHR43037">
    <property type="entry name" value="UNNAMED PRODUCT-RELATED"/>
    <property type="match status" value="1"/>
</dbReference>
<evidence type="ECO:0000313" key="3">
    <source>
        <dbReference type="EMBL" id="KAL1526392.1"/>
    </source>
</evidence>
<evidence type="ECO:0008006" key="5">
    <source>
        <dbReference type="Google" id="ProtNLM"/>
    </source>
</evidence>
<keyword evidence="4" id="KW-1185">Reference proteome</keyword>
<proteinExistence type="predicted"/>
<dbReference type="AlphaFoldDB" id="A0AB34JZK8"/>
<name>A0AB34JZK8_PRYPA</name>
<dbReference type="SUPFAM" id="SSF53474">
    <property type="entry name" value="alpha/beta-Hydrolases"/>
    <property type="match status" value="1"/>
</dbReference>
<comment type="caution">
    <text evidence="3">The sequence shown here is derived from an EMBL/GenBank/DDBJ whole genome shotgun (WGS) entry which is preliminary data.</text>
</comment>
<keyword evidence="1" id="KW-0732">Signal</keyword>
<evidence type="ECO:0000256" key="1">
    <source>
        <dbReference type="ARBA" id="ARBA00022729"/>
    </source>
</evidence>
<dbReference type="Proteomes" id="UP001515480">
    <property type="component" value="Unassembled WGS sequence"/>
</dbReference>
<dbReference type="EMBL" id="JBGBPQ010000003">
    <property type="protein sequence ID" value="KAL1526392.1"/>
    <property type="molecule type" value="Genomic_DNA"/>
</dbReference>
<dbReference type="InterPro" id="IPR050955">
    <property type="entry name" value="Plant_Biomass_Hydrol_Est"/>
</dbReference>